<feature type="transmembrane region" description="Helical" evidence="8">
    <location>
        <begin position="391"/>
        <end position="411"/>
    </location>
</feature>
<proteinExistence type="predicted"/>
<evidence type="ECO:0000256" key="2">
    <source>
        <dbReference type="ARBA" id="ARBA00022475"/>
    </source>
</evidence>
<feature type="transmembrane region" description="Helical" evidence="8">
    <location>
        <begin position="144"/>
        <end position="162"/>
    </location>
</feature>
<evidence type="ECO:0000256" key="8">
    <source>
        <dbReference type="SAM" id="Phobius"/>
    </source>
</evidence>
<feature type="transmembrane region" description="Helical" evidence="8">
    <location>
        <begin position="423"/>
        <end position="441"/>
    </location>
</feature>
<comment type="subcellular location">
    <subcellularLocation>
        <location evidence="1">Cell membrane</location>
        <topology evidence="1">Multi-pass membrane protein</topology>
    </subcellularLocation>
</comment>
<dbReference type="GO" id="GO:0005886">
    <property type="term" value="C:plasma membrane"/>
    <property type="evidence" value="ECO:0007669"/>
    <property type="project" value="UniProtKB-SubCell"/>
</dbReference>
<feature type="transmembrane region" description="Helical" evidence="8">
    <location>
        <begin position="68"/>
        <end position="101"/>
    </location>
</feature>
<protein>
    <recommendedName>
        <fullName evidence="11">Glycosyltransferase RgtA/B/C/D-like domain-containing protein</fullName>
    </recommendedName>
</protein>
<dbReference type="RefSeq" id="WP_146515819.1">
    <property type="nucleotide sequence ID" value="NZ_SJPI01000002.1"/>
</dbReference>
<name>A0A5C5WIQ1_9BACT</name>
<keyword evidence="4" id="KW-0808">Transferase</keyword>
<feature type="transmembrane region" description="Helical" evidence="8">
    <location>
        <begin position="447"/>
        <end position="466"/>
    </location>
</feature>
<keyword evidence="2" id="KW-1003">Cell membrane</keyword>
<evidence type="ECO:0000256" key="3">
    <source>
        <dbReference type="ARBA" id="ARBA00022676"/>
    </source>
</evidence>
<dbReference type="PANTHER" id="PTHR33908">
    <property type="entry name" value="MANNOSYLTRANSFERASE YKCB-RELATED"/>
    <property type="match status" value="1"/>
</dbReference>
<evidence type="ECO:0000256" key="1">
    <source>
        <dbReference type="ARBA" id="ARBA00004651"/>
    </source>
</evidence>
<reference evidence="9 10" key="1">
    <citation type="submission" date="2019-02" db="EMBL/GenBank/DDBJ databases">
        <title>Deep-cultivation of Planctomycetes and their phenomic and genomic characterization uncovers novel biology.</title>
        <authorList>
            <person name="Wiegand S."/>
            <person name="Jogler M."/>
            <person name="Boedeker C."/>
            <person name="Pinto D."/>
            <person name="Vollmers J."/>
            <person name="Rivas-Marin E."/>
            <person name="Kohn T."/>
            <person name="Peeters S.H."/>
            <person name="Heuer A."/>
            <person name="Rast P."/>
            <person name="Oberbeckmann S."/>
            <person name="Bunk B."/>
            <person name="Jeske O."/>
            <person name="Meyerdierks A."/>
            <person name="Storesund J.E."/>
            <person name="Kallscheuer N."/>
            <person name="Luecker S."/>
            <person name="Lage O.M."/>
            <person name="Pohl T."/>
            <person name="Merkel B.J."/>
            <person name="Hornburger P."/>
            <person name="Mueller R.-W."/>
            <person name="Bruemmer F."/>
            <person name="Labrenz M."/>
            <person name="Spormann A.M."/>
            <person name="Op Den Camp H."/>
            <person name="Overmann J."/>
            <person name="Amann R."/>
            <person name="Jetten M.S.M."/>
            <person name="Mascher T."/>
            <person name="Medema M.H."/>
            <person name="Devos D.P."/>
            <person name="Kaster A.-K."/>
            <person name="Ovreas L."/>
            <person name="Rohde M."/>
            <person name="Galperin M.Y."/>
            <person name="Jogler C."/>
        </authorList>
    </citation>
    <scope>NUCLEOTIDE SEQUENCE [LARGE SCALE GENOMIC DNA]</scope>
    <source>
        <strain evidence="9 10">Pla22</strain>
    </source>
</reference>
<evidence type="ECO:0000256" key="5">
    <source>
        <dbReference type="ARBA" id="ARBA00022692"/>
    </source>
</evidence>
<keyword evidence="7 8" id="KW-0472">Membrane</keyword>
<keyword evidence="6 8" id="KW-1133">Transmembrane helix</keyword>
<evidence type="ECO:0000313" key="10">
    <source>
        <dbReference type="Proteomes" id="UP000316598"/>
    </source>
</evidence>
<keyword evidence="5 8" id="KW-0812">Transmembrane</keyword>
<accession>A0A5C5WIQ1</accession>
<dbReference type="OrthoDB" id="231161at2"/>
<evidence type="ECO:0008006" key="11">
    <source>
        <dbReference type="Google" id="ProtNLM"/>
    </source>
</evidence>
<dbReference type="InterPro" id="IPR050297">
    <property type="entry name" value="LipidA_mod_glycosyltrf_83"/>
</dbReference>
<gene>
    <name evidence="9" type="ORF">Pla22_33610</name>
</gene>
<dbReference type="AlphaFoldDB" id="A0A5C5WIQ1"/>
<feature type="transmembrane region" description="Helical" evidence="8">
    <location>
        <begin position="228"/>
        <end position="249"/>
    </location>
</feature>
<evidence type="ECO:0000256" key="6">
    <source>
        <dbReference type="ARBA" id="ARBA00022989"/>
    </source>
</evidence>
<evidence type="ECO:0000256" key="4">
    <source>
        <dbReference type="ARBA" id="ARBA00022679"/>
    </source>
</evidence>
<evidence type="ECO:0000313" key="9">
    <source>
        <dbReference type="EMBL" id="TWT50618.1"/>
    </source>
</evidence>
<keyword evidence="3" id="KW-0328">Glycosyltransferase</keyword>
<feature type="transmembrane region" description="Helical" evidence="8">
    <location>
        <begin position="200"/>
        <end position="216"/>
    </location>
</feature>
<feature type="transmembrane region" description="Helical" evidence="8">
    <location>
        <begin position="121"/>
        <end position="138"/>
    </location>
</feature>
<evidence type="ECO:0000256" key="7">
    <source>
        <dbReference type="ARBA" id="ARBA00023136"/>
    </source>
</evidence>
<dbReference type="Proteomes" id="UP000316598">
    <property type="component" value="Unassembled WGS sequence"/>
</dbReference>
<dbReference type="PANTHER" id="PTHR33908:SF11">
    <property type="entry name" value="MEMBRANE PROTEIN"/>
    <property type="match status" value="1"/>
</dbReference>
<keyword evidence="10" id="KW-1185">Reference proteome</keyword>
<sequence length="477" mass="52778">MNRIVVILFVATVCVRGLIGLASFSSLSDDPDAYRAIAETLRSTGVYGLVGSDGQPHPTAFRPPLYPILLSMLATGGAVLPIAVVLLHSLMAGVTVVATYLAAGYFVQVGADRGGESDRDWMIPIVASALVVIDPILVQQSRMVMTETLAAMLVAIVLWWIGREAQRREDESHRLNRLDLSSAAVLGGLLGLAFLCRPTFLVWAAFVVLGYGILGARRSIPTMIPIRFAWKTAATIGLVFAIPLCLWTARNVGQMGHPIWGTSHGGYTLLLANNPKFYDYLRSGSWFSAWQTDSFFDAYAHRYDGDIRTEQFWDTDWTDVPVRSLSNDQQDQGNLGDQGMSKVTEVNDDRMLYEGAKAVIRRHPVMFVYSCVVRTCRLWAPFPHLVAGRSVLLSLIAGLYYVAFFVAVIVGVKAMRHRYRHPIAWTSFALVLALTIVHSVYWTNARMRAPATPCLAIFVAVAVCQLPQRWNLKKRLA</sequence>
<dbReference type="GO" id="GO:0016763">
    <property type="term" value="F:pentosyltransferase activity"/>
    <property type="evidence" value="ECO:0007669"/>
    <property type="project" value="TreeGrafter"/>
</dbReference>
<dbReference type="EMBL" id="SJPI01000002">
    <property type="protein sequence ID" value="TWT50618.1"/>
    <property type="molecule type" value="Genomic_DNA"/>
</dbReference>
<dbReference type="GO" id="GO:0009103">
    <property type="term" value="P:lipopolysaccharide biosynthetic process"/>
    <property type="evidence" value="ECO:0007669"/>
    <property type="project" value="UniProtKB-ARBA"/>
</dbReference>
<organism evidence="9 10">
    <name type="scientific">Rubripirellula amarantea</name>
    <dbReference type="NCBI Taxonomy" id="2527999"/>
    <lineage>
        <taxon>Bacteria</taxon>
        <taxon>Pseudomonadati</taxon>
        <taxon>Planctomycetota</taxon>
        <taxon>Planctomycetia</taxon>
        <taxon>Pirellulales</taxon>
        <taxon>Pirellulaceae</taxon>
        <taxon>Rubripirellula</taxon>
    </lineage>
</organism>
<comment type="caution">
    <text evidence="9">The sequence shown here is derived from an EMBL/GenBank/DDBJ whole genome shotgun (WGS) entry which is preliminary data.</text>
</comment>